<feature type="transmembrane region" description="Helical" evidence="9">
    <location>
        <begin position="301"/>
        <end position="325"/>
    </location>
</feature>
<feature type="transmembrane region" description="Helical" evidence="9">
    <location>
        <begin position="269"/>
        <end position="289"/>
    </location>
</feature>
<evidence type="ECO:0000256" key="6">
    <source>
        <dbReference type="ARBA" id="ARBA00023136"/>
    </source>
</evidence>
<accession>A0A7J7JSF8</accession>
<dbReference type="GO" id="GO:0015271">
    <property type="term" value="F:outward rectifier potassium channel activity"/>
    <property type="evidence" value="ECO:0007669"/>
    <property type="project" value="TreeGrafter"/>
</dbReference>
<name>A0A7J7JSF8_BUGNE</name>
<evidence type="ECO:0000256" key="4">
    <source>
        <dbReference type="ARBA" id="ARBA00022989"/>
    </source>
</evidence>
<comment type="similarity">
    <text evidence="8">Belongs to the two pore domain potassium channel (TC 1.A.1.8) family.</text>
</comment>
<proteinExistence type="inferred from homology"/>
<dbReference type="PANTHER" id="PTHR11003">
    <property type="entry name" value="POTASSIUM CHANNEL, SUBFAMILY K"/>
    <property type="match status" value="1"/>
</dbReference>
<keyword evidence="6 9" id="KW-0472">Membrane</keyword>
<dbReference type="InterPro" id="IPR013099">
    <property type="entry name" value="K_chnl_dom"/>
</dbReference>
<evidence type="ECO:0000256" key="7">
    <source>
        <dbReference type="ARBA" id="ARBA00023303"/>
    </source>
</evidence>
<evidence type="ECO:0000259" key="10">
    <source>
        <dbReference type="Pfam" id="PF07885"/>
    </source>
</evidence>
<keyword evidence="12" id="KW-1185">Reference proteome</keyword>
<evidence type="ECO:0000313" key="12">
    <source>
        <dbReference type="Proteomes" id="UP000593567"/>
    </source>
</evidence>
<keyword evidence="2 8" id="KW-0813">Transport</keyword>
<comment type="subcellular location">
    <subcellularLocation>
        <location evidence="1">Membrane</location>
        <topology evidence="1">Multi-pass membrane protein</topology>
    </subcellularLocation>
</comment>
<dbReference type="PRINTS" id="PR01333">
    <property type="entry name" value="2POREKCHANEL"/>
</dbReference>
<dbReference type="GO" id="GO:0030322">
    <property type="term" value="P:stabilization of membrane potential"/>
    <property type="evidence" value="ECO:0007669"/>
    <property type="project" value="TreeGrafter"/>
</dbReference>
<dbReference type="AlphaFoldDB" id="A0A7J7JSF8"/>
<keyword evidence="7 8" id="KW-0407">Ion channel</keyword>
<dbReference type="OrthoDB" id="297496at2759"/>
<dbReference type="Gene3D" id="1.10.287.70">
    <property type="match status" value="1"/>
</dbReference>
<evidence type="ECO:0000256" key="8">
    <source>
        <dbReference type="RuleBase" id="RU003857"/>
    </source>
</evidence>
<comment type="caution">
    <text evidence="11">The sequence shown here is derived from an EMBL/GenBank/DDBJ whole genome shotgun (WGS) entry which is preliminary data.</text>
</comment>
<protein>
    <submittedName>
        <fullName evidence="11">KCNK17</fullName>
    </submittedName>
</protein>
<evidence type="ECO:0000256" key="9">
    <source>
        <dbReference type="SAM" id="Phobius"/>
    </source>
</evidence>
<keyword evidence="5 8" id="KW-0406">Ion transport</keyword>
<gene>
    <name evidence="11" type="ORF">EB796_012767</name>
</gene>
<feature type="transmembrane region" description="Helical" evidence="9">
    <location>
        <begin position="144"/>
        <end position="168"/>
    </location>
</feature>
<keyword evidence="3 8" id="KW-0812">Transmembrane</keyword>
<evidence type="ECO:0000313" key="11">
    <source>
        <dbReference type="EMBL" id="KAF6028927.1"/>
    </source>
</evidence>
<evidence type="ECO:0000256" key="3">
    <source>
        <dbReference type="ARBA" id="ARBA00022692"/>
    </source>
</evidence>
<feature type="transmembrane region" description="Helical" evidence="9">
    <location>
        <begin position="44"/>
        <end position="65"/>
    </location>
</feature>
<evidence type="ECO:0000256" key="5">
    <source>
        <dbReference type="ARBA" id="ARBA00023065"/>
    </source>
</evidence>
<dbReference type="GO" id="GO:0005886">
    <property type="term" value="C:plasma membrane"/>
    <property type="evidence" value="ECO:0007669"/>
    <property type="project" value="TreeGrafter"/>
</dbReference>
<feature type="domain" description="Potassium channel" evidence="10">
    <location>
        <begin position="248"/>
        <end position="328"/>
    </location>
</feature>
<dbReference type="EMBL" id="VXIV02001884">
    <property type="protein sequence ID" value="KAF6028927.1"/>
    <property type="molecule type" value="Genomic_DNA"/>
</dbReference>
<dbReference type="PANTHER" id="PTHR11003:SF334">
    <property type="entry name" value="FI03418P"/>
    <property type="match status" value="1"/>
</dbReference>
<sequence>MVLRQVKATLDMTADSEQNIRNCKDQQEEVGRQHGTWKSFARVLVKNILILVSNVGMLILGAYLFQYLEGENEKQNCVVQQQEYWNVVSDTNDLLKLKASEIAGKEEIGDEDKAYLEKHYRAYLRQYARQVMDIKYSGRSCEELVTWSFSNSLVFALTILTTIGYGVIAPATYYGRLVCIVYAYITIPLYLIALAVIGETLADLFKKLFWLVCCCGCYRKGALQELKVMKNTNNLREVMIPLTLTLSLLLVWVILGAGIWMVLESDWKFADSIYFCFITISTIGFGDLVPEVDLSSGEGHLKLVVIITYITVGMAAMSMCFQLMADEFMSKLKWLGKKCGCAKSQPAALDDMTQLASD</sequence>
<dbReference type="SUPFAM" id="SSF81324">
    <property type="entry name" value="Voltage-gated potassium channels"/>
    <property type="match status" value="2"/>
</dbReference>
<dbReference type="GO" id="GO:0022841">
    <property type="term" value="F:potassium ion leak channel activity"/>
    <property type="evidence" value="ECO:0007669"/>
    <property type="project" value="TreeGrafter"/>
</dbReference>
<dbReference type="InterPro" id="IPR003280">
    <property type="entry name" value="2pore_dom_K_chnl"/>
</dbReference>
<organism evidence="11 12">
    <name type="scientific">Bugula neritina</name>
    <name type="common">Brown bryozoan</name>
    <name type="synonym">Sertularia neritina</name>
    <dbReference type="NCBI Taxonomy" id="10212"/>
    <lineage>
        <taxon>Eukaryota</taxon>
        <taxon>Metazoa</taxon>
        <taxon>Spiralia</taxon>
        <taxon>Lophotrochozoa</taxon>
        <taxon>Bryozoa</taxon>
        <taxon>Gymnolaemata</taxon>
        <taxon>Cheilostomatida</taxon>
        <taxon>Flustrina</taxon>
        <taxon>Buguloidea</taxon>
        <taxon>Bugulidae</taxon>
        <taxon>Bugula</taxon>
    </lineage>
</organism>
<evidence type="ECO:0000256" key="2">
    <source>
        <dbReference type="ARBA" id="ARBA00022448"/>
    </source>
</evidence>
<feature type="domain" description="Potassium channel" evidence="10">
    <location>
        <begin position="145"/>
        <end position="201"/>
    </location>
</feature>
<feature type="transmembrane region" description="Helical" evidence="9">
    <location>
        <begin position="238"/>
        <end position="263"/>
    </location>
</feature>
<reference evidence="11" key="1">
    <citation type="submission" date="2020-06" db="EMBL/GenBank/DDBJ databases">
        <title>Draft genome of Bugula neritina, a colonial animal packing powerful symbionts and potential medicines.</title>
        <authorList>
            <person name="Rayko M."/>
        </authorList>
    </citation>
    <scope>NUCLEOTIDE SEQUENCE [LARGE SCALE GENOMIC DNA]</scope>
    <source>
        <strain evidence="11">Kwan_BN1</strain>
    </source>
</reference>
<feature type="transmembrane region" description="Helical" evidence="9">
    <location>
        <begin position="174"/>
        <end position="197"/>
    </location>
</feature>
<keyword evidence="4 9" id="KW-1133">Transmembrane helix</keyword>
<dbReference type="Pfam" id="PF07885">
    <property type="entry name" value="Ion_trans_2"/>
    <property type="match status" value="2"/>
</dbReference>
<evidence type="ECO:0000256" key="1">
    <source>
        <dbReference type="ARBA" id="ARBA00004141"/>
    </source>
</evidence>
<dbReference type="Proteomes" id="UP000593567">
    <property type="component" value="Unassembled WGS sequence"/>
</dbReference>